<evidence type="ECO:0000313" key="4">
    <source>
        <dbReference type="EMBL" id="HIX50155.1"/>
    </source>
</evidence>
<protein>
    <submittedName>
        <fullName evidence="4">Transcription repressor NadR</fullName>
    </submittedName>
</protein>
<keyword evidence="1" id="KW-0479">Metal-binding</keyword>
<reference evidence="4" key="2">
    <citation type="submission" date="2021-04" db="EMBL/GenBank/DDBJ databases">
        <authorList>
            <person name="Gilroy R."/>
        </authorList>
    </citation>
    <scope>NUCLEOTIDE SEQUENCE</scope>
    <source>
        <strain evidence="4">2189</strain>
    </source>
</reference>
<dbReference type="AlphaFoldDB" id="A0A9D2AU94"/>
<feature type="binding site" evidence="1">
    <location>
        <position position="71"/>
    </location>
    <ligand>
        <name>Ni(2+)</name>
        <dbReference type="ChEBI" id="CHEBI:49786"/>
    </ligand>
</feature>
<dbReference type="SUPFAM" id="SSF75500">
    <property type="entry name" value="Putative transcriptional regulator TM1602, C-terminal domain"/>
    <property type="match status" value="1"/>
</dbReference>
<feature type="domain" description="Helix-turn-helix type 11" evidence="3">
    <location>
        <begin position="6"/>
        <end position="57"/>
    </location>
</feature>
<feature type="binding site" evidence="1">
    <location>
        <position position="79"/>
    </location>
    <ligand>
        <name>Ni(2+)</name>
        <dbReference type="ChEBI" id="CHEBI:49786"/>
    </ligand>
</feature>
<dbReference type="Pfam" id="PF02829">
    <property type="entry name" value="3H"/>
    <property type="match status" value="1"/>
</dbReference>
<evidence type="ECO:0000256" key="1">
    <source>
        <dbReference type="PIRSR" id="PIRSR037847-1"/>
    </source>
</evidence>
<dbReference type="PANTHER" id="PTHR40068:SF1">
    <property type="entry name" value="TRANSCRIPTION REPRESSOR NIAR-RELATED"/>
    <property type="match status" value="1"/>
</dbReference>
<dbReference type="InterPro" id="IPR013196">
    <property type="entry name" value="HTH_11"/>
</dbReference>
<organism evidence="4 5">
    <name type="scientific">Candidatus Borkfalkia faecavium</name>
    <dbReference type="NCBI Taxonomy" id="2838508"/>
    <lineage>
        <taxon>Bacteria</taxon>
        <taxon>Bacillati</taxon>
        <taxon>Bacillota</taxon>
        <taxon>Clostridia</taxon>
        <taxon>Christensenellales</taxon>
        <taxon>Christensenellaceae</taxon>
        <taxon>Candidatus Borkfalkia</taxon>
    </lineage>
</organism>
<evidence type="ECO:0000259" key="3">
    <source>
        <dbReference type="Pfam" id="PF08279"/>
    </source>
</evidence>
<dbReference type="SUPFAM" id="SSF46785">
    <property type="entry name" value="Winged helix' DNA-binding domain"/>
    <property type="match status" value="1"/>
</dbReference>
<dbReference type="Gene3D" id="3.30.1340.20">
    <property type="entry name" value="3H domain"/>
    <property type="match status" value="1"/>
</dbReference>
<dbReference type="EMBL" id="DXEW01000013">
    <property type="protein sequence ID" value="HIX50155.1"/>
    <property type="molecule type" value="Genomic_DNA"/>
</dbReference>
<dbReference type="InterPro" id="IPR026043">
    <property type="entry name" value="NadR"/>
</dbReference>
<dbReference type="InterPro" id="IPR004173">
    <property type="entry name" value="3H_domain"/>
</dbReference>
<dbReference type="Pfam" id="PF08279">
    <property type="entry name" value="HTH_11"/>
    <property type="match status" value="1"/>
</dbReference>
<proteinExistence type="predicted"/>
<comment type="caution">
    <text evidence="4">The sequence shown here is derived from an EMBL/GenBank/DDBJ whole genome shotgun (WGS) entry which is preliminary data.</text>
</comment>
<sequence length="169" mass="18534">MVGEERRQKVLAALGETPLPAGKLAERFGCSRQVIVQDIALLRAEGKEIIATNRGYILAGGRHERVFKVRHSDAQVKEELFIVADAGGCVEDVFVWHKVYGKIAAPMHIRSRRDAEAFAQKIESGVSRPLKNITGSYHYHTVSAESEAVLDDIARALSAHGFLVGEGEN</sequence>
<evidence type="ECO:0000313" key="5">
    <source>
        <dbReference type="Proteomes" id="UP000886847"/>
    </source>
</evidence>
<dbReference type="GO" id="GO:0046872">
    <property type="term" value="F:metal ion binding"/>
    <property type="evidence" value="ECO:0007669"/>
    <property type="project" value="UniProtKB-KW"/>
</dbReference>
<dbReference type="InterPro" id="IPR036390">
    <property type="entry name" value="WH_DNA-bd_sf"/>
</dbReference>
<dbReference type="PANTHER" id="PTHR40068">
    <property type="entry name" value="TRANSCRIPTION REPRESSOR NIAR-RELATED"/>
    <property type="match status" value="1"/>
</dbReference>
<dbReference type="PIRSF" id="PIRSF037847">
    <property type="entry name" value="NiaR"/>
    <property type="match status" value="1"/>
</dbReference>
<name>A0A9D2AU94_9FIRM</name>
<feature type="domain" description="3H" evidence="2">
    <location>
        <begin position="68"/>
        <end position="163"/>
    </location>
</feature>
<accession>A0A9D2AU94</accession>
<evidence type="ECO:0000259" key="2">
    <source>
        <dbReference type="Pfam" id="PF02829"/>
    </source>
</evidence>
<gene>
    <name evidence="4" type="ORF">H9851_02625</name>
</gene>
<keyword evidence="1" id="KW-0533">Nickel</keyword>
<reference evidence="4" key="1">
    <citation type="journal article" date="2021" name="PeerJ">
        <title>Extensive microbial diversity within the chicken gut microbiome revealed by metagenomics and culture.</title>
        <authorList>
            <person name="Gilroy R."/>
            <person name="Ravi A."/>
            <person name="Getino M."/>
            <person name="Pursley I."/>
            <person name="Horton D.L."/>
            <person name="Alikhan N.F."/>
            <person name="Baker D."/>
            <person name="Gharbi K."/>
            <person name="Hall N."/>
            <person name="Watson M."/>
            <person name="Adriaenssens E.M."/>
            <person name="Foster-Nyarko E."/>
            <person name="Jarju S."/>
            <person name="Secka A."/>
            <person name="Antonio M."/>
            <person name="Oren A."/>
            <person name="Chaudhuri R.R."/>
            <person name="La Ragione R."/>
            <person name="Hildebrand F."/>
            <person name="Pallen M.J."/>
        </authorList>
    </citation>
    <scope>NUCLEOTIDE SEQUENCE</scope>
    <source>
        <strain evidence="4">2189</strain>
    </source>
</reference>
<dbReference type="Proteomes" id="UP000886847">
    <property type="component" value="Unassembled WGS sequence"/>
</dbReference>
<dbReference type="InterPro" id="IPR035922">
    <property type="entry name" value="3H_dom_sf"/>
</dbReference>
<feature type="binding site" evidence="1">
    <location>
        <position position="140"/>
    </location>
    <ligand>
        <name>Ni(2+)</name>
        <dbReference type="ChEBI" id="CHEBI:49786"/>
    </ligand>
</feature>
<feature type="binding site" evidence="1">
    <location>
        <position position="138"/>
    </location>
    <ligand>
        <name>Ni(2+)</name>
        <dbReference type="ChEBI" id="CHEBI:49786"/>
    </ligand>
</feature>
<dbReference type="Gene3D" id="1.10.10.10">
    <property type="entry name" value="Winged helix-like DNA-binding domain superfamily/Winged helix DNA-binding domain"/>
    <property type="match status" value="1"/>
</dbReference>
<dbReference type="InterPro" id="IPR036388">
    <property type="entry name" value="WH-like_DNA-bd_sf"/>
</dbReference>